<evidence type="ECO:0000259" key="7">
    <source>
        <dbReference type="Pfam" id="PF00361"/>
    </source>
</evidence>
<keyword evidence="5" id="KW-0813">Transport</keyword>
<keyword evidence="5" id="KW-0830">Ubiquinone</keyword>
<name>A0A1H4CKE2_9BACT</name>
<comment type="similarity">
    <text evidence="5">Belongs to the complex I subunit 2 family.</text>
</comment>
<dbReference type="InterPro" id="IPR010096">
    <property type="entry name" value="NADH-Q_OxRdtase_suN/2"/>
</dbReference>
<feature type="transmembrane region" description="Helical" evidence="5">
    <location>
        <begin position="236"/>
        <end position="254"/>
    </location>
</feature>
<dbReference type="AlphaFoldDB" id="A0A1H4CKE2"/>
<dbReference type="RefSeq" id="WP_139167562.1">
    <property type="nucleotide sequence ID" value="NZ_FNQN01000008.1"/>
</dbReference>
<protein>
    <recommendedName>
        <fullName evidence="5">NADH-quinone oxidoreductase subunit N</fullName>
        <ecNumber evidence="5">7.1.1.-</ecNumber>
    </recommendedName>
    <alternativeName>
        <fullName evidence="5">NADH dehydrogenase I subunit N</fullName>
    </alternativeName>
    <alternativeName>
        <fullName evidence="5">NDH-1 subunit N</fullName>
    </alternativeName>
</protein>
<dbReference type="STRING" id="37625.SAMN05660420_02590"/>
<comment type="function">
    <text evidence="5">NDH-1 shuttles electrons from NADH, via FMN and iron-sulfur (Fe-S) centers, to quinones in the respiratory chain. The immediate electron acceptor for the enzyme in this species is believed to be ubiquinone. Couples the redox reaction to proton translocation (for every two electrons transferred, four hydrogen ions are translocated across the cytoplasmic membrane), and thus conserves the redox energy in a proton gradient.</text>
</comment>
<feature type="transmembrane region" description="Helical" evidence="5">
    <location>
        <begin position="70"/>
        <end position="92"/>
    </location>
</feature>
<organism evidence="8 9">
    <name type="scientific">Desulfuromusa kysingii</name>
    <dbReference type="NCBI Taxonomy" id="37625"/>
    <lineage>
        <taxon>Bacteria</taxon>
        <taxon>Pseudomonadati</taxon>
        <taxon>Thermodesulfobacteriota</taxon>
        <taxon>Desulfuromonadia</taxon>
        <taxon>Desulfuromonadales</taxon>
        <taxon>Geopsychrobacteraceae</taxon>
        <taxon>Desulfuromusa</taxon>
    </lineage>
</organism>
<dbReference type="OrthoDB" id="9805769at2"/>
<dbReference type="GO" id="GO:0050136">
    <property type="term" value="F:NADH dehydrogenase (quinone) (non-electrogenic) activity"/>
    <property type="evidence" value="ECO:0007669"/>
    <property type="project" value="UniProtKB-UniRule"/>
</dbReference>
<accession>A0A1H4CKE2</accession>
<feature type="transmembrane region" description="Helical" evidence="5">
    <location>
        <begin position="266"/>
        <end position="285"/>
    </location>
</feature>
<dbReference type="InterPro" id="IPR001750">
    <property type="entry name" value="ND/Mrp_TM"/>
</dbReference>
<keyword evidence="5" id="KW-0520">NAD</keyword>
<feature type="transmembrane region" description="Helical" evidence="5">
    <location>
        <begin position="361"/>
        <end position="384"/>
    </location>
</feature>
<evidence type="ECO:0000256" key="3">
    <source>
        <dbReference type="ARBA" id="ARBA00022989"/>
    </source>
</evidence>
<feature type="domain" description="NADH:quinone oxidoreductase/Mrp antiporter transmembrane" evidence="7">
    <location>
        <begin position="118"/>
        <end position="407"/>
    </location>
</feature>
<comment type="subcellular location">
    <subcellularLocation>
        <location evidence="5">Cell membrane</location>
        <topology evidence="5">Multi-pass membrane protein</topology>
    </subcellularLocation>
    <subcellularLocation>
        <location evidence="1">Endomembrane system</location>
        <topology evidence="1">Multi-pass membrane protein</topology>
    </subcellularLocation>
    <subcellularLocation>
        <location evidence="6">Membrane</location>
        <topology evidence="6">Multi-pass membrane protein</topology>
    </subcellularLocation>
</comment>
<keyword evidence="3 5" id="KW-1133">Transmembrane helix</keyword>
<dbReference type="EMBL" id="FNQN01000008">
    <property type="protein sequence ID" value="SEA60789.1"/>
    <property type="molecule type" value="Genomic_DNA"/>
</dbReference>
<feature type="transmembrane region" description="Helical" evidence="5">
    <location>
        <begin position="37"/>
        <end position="58"/>
    </location>
</feature>
<evidence type="ECO:0000256" key="6">
    <source>
        <dbReference type="RuleBase" id="RU000320"/>
    </source>
</evidence>
<dbReference type="GO" id="GO:0008137">
    <property type="term" value="F:NADH dehydrogenase (ubiquinone) activity"/>
    <property type="evidence" value="ECO:0007669"/>
    <property type="project" value="InterPro"/>
</dbReference>
<comment type="catalytic activity">
    <reaction evidence="5">
        <text>a quinone + NADH + 5 H(+)(in) = a quinol + NAD(+) + 4 H(+)(out)</text>
        <dbReference type="Rhea" id="RHEA:57888"/>
        <dbReference type="ChEBI" id="CHEBI:15378"/>
        <dbReference type="ChEBI" id="CHEBI:24646"/>
        <dbReference type="ChEBI" id="CHEBI:57540"/>
        <dbReference type="ChEBI" id="CHEBI:57945"/>
        <dbReference type="ChEBI" id="CHEBI:132124"/>
    </reaction>
</comment>
<dbReference type="GO" id="GO:0005886">
    <property type="term" value="C:plasma membrane"/>
    <property type="evidence" value="ECO:0007669"/>
    <property type="project" value="UniProtKB-SubCell"/>
</dbReference>
<keyword evidence="5" id="KW-1003">Cell membrane</keyword>
<dbReference type="Pfam" id="PF00361">
    <property type="entry name" value="Proton_antipo_M"/>
    <property type="match status" value="1"/>
</dbReference>
<proteinExistence type="inferred from homology"/>
<feature type="transmembrane region" description="Helical" evidence="5">
    <location>
        <begin position="292"/>
        <end position="311"/>
    </location>
</feature>
<dbReference type="EC" id="7.1.1.-" evidence="5"/>
<keyword evidence="5" id="KW-0874">Quinone</keyword>
<feature type="transmembrane region" description="Helical" evidence="5">
    <location>
        <begin position="121"/>
        <end position="140"/>
    </location>
</feature>
<comment type="subunit">
    <text evidence="5">NDH-1 is composed of 14 different subunits. Subunits NuoA, H, J, K, L, M, N constitute the membrane sector of the complex.</text>
</comment>
<evidence type="ECO:0000256" key="2">
    <source>
        <dbReference type="ARBA" id="ARBA00022692"/>
    </source>
</evidence>
<reference evidence="8 9" key="1">
    <citation type="submission" date="2016-10" db="EMBL/GenBank/DDBJ databases">
        <authorList>
            <person name="de Groot N.N."/>
        </authorList>
    </citation>
    <scope>NUCLEOTIDE SEQUENCE [LARGE SCALE GENOMIC DNA]</scope>
    <source>
        <strain evidence="8 9">DSM 7343</strain>
    </source>
</reference>
<feature type="transmembrane region" description="Helical" evidence="5">
    <location>
        <begin position="396"/>
        <end position="416"/>
    </location>
</feature>
<dbReference type="HAMAP" id="MF_00445">
    <property type="entry name" value="NDH1_NuoN_1"/>
    <property type="match status" value="1"/>
</dbReference>
<feature type="transmembrane region" description="Helical" evidence="5">
    <location>
        <begin position="194"/>
        <end position="215"/>
    </location>
</feature>
<dbReference type="NCBIfam" id="TIGR01770">
    <property type="entry name" value="NDH_I_N"/>
    <property type="match status" value="1"/>
</dbReference>
<keyword evidence="4 5" id="KW-0472">Membrane</keyword>
<dbReference type="GO" id="GO:0048038">
    <property type="term" value="F:quinone binding"/>
    <property type="evidence" value="ECO:0007669"/>
    <property type="project" value="UniProtKB-KW"/>
</dbReference>
<gene>
    <name evidence="5" type="primary">nuoN</name>
    <name evidence="8" type="ORF">SAMN05660420_02590</name>
</gene>
<feature type="transmembrane region" description="Helical" evidence="5">
    <location>
        <begin position="6"/>
        <end position="25"/>
    </location>
</feature>
<keyword evidence="9" id="KW-1185">Reference proteome</keyword>
<sequence>MLNTVFMPEIALMMTTLVLFFMTLGKFRTGTVQAVSLVLAAVTLVVTVASIGTQGLMFYDVYRIDSLSQLFKVVIVLGLFLVFLLGTGLTGIEERLHTEYNMFLSISALGLVFLSSSVELLTMLLSLEISSYALYVIIPFRRGQGRIHVEAGIKYLLFGAASTGLTLYGMSYIFGLTHTTYLVELTEKLPGLVATQPLAVIAIVLVMTAFFYKLAMFPMHFWAPDVYQGAANETTGFVATLPKVGAVLILLRFVSVAGVDITQVTWVLAVIAVMSMVFGNFSALVQTDLKRLLAYSSIAHAGYVMIGILTADEMGMAAAVFYVIGYLLMNLGAFYVIYNISPKGENVTFDDLKGLSRRSPLLALTLLVSVFGMAGVPPTIGFMGKFMVFTGALDKGFYALVIIAIMNAAVAAFYYLKMARAAYCAADNEQDVIILPFGAKIMGTFFILAIILIGAMPQSILAAAKEAVATLL</sequence>
<dbReference type="GO" id="GO:0042773">
    <property type="term" value="P:ATP synthesis coupled electron transport"/>
    <property type="evidence" value="ECO:0007669"/>
    <property type="project" value="InterPro"/>
</dbReference>
<evidence type="ECO:0000256" key="5">
    <source>
        <dbReference type="HAMAP-Rule" id="MF_00445"/>
    </source>
</evidence>
<dbReference type="Proteomes" id="UP000199409">
    <property type="component" value="Unassembled WGS sequence"/>
</dbReference>
<feature type="transmembrane region" description="Helical" evidence="5">
    <location>
        <begin position="317"/>
        <end position="340"/>
    </location>
</feature>
<keyword evidence="5" id="KW-1278">Translocase</keyword>
<evidence type="ECO:0000313" key="9">
    <source>
        <dbReference type="Proteomes" id="UP000199409"/>
    </source>
</evidence>
<dbReference type="PANTHER" id="PTHR22773">
    <property type="entry name" value="NADH DEHYDROGENASE"/>
    <property type="match status" value="1"/>
</dbReference>
<evidence type="ECO:0000256" key="1">
    <source>
        <dbReference type="ARBA" id="ARBA00004127"/>
    </source>
</evidence>
<feature type="transmembrane region" description="Helical" evidence="5">
    <location>
        <begin position="152"/>
        <end position="174"/>
    </location>
</feature>
<keyword evidence="2 5" id="KW-0812">Transmembrane</keyword>
<evidence type="ECO:0000313" key="8">
    <source>
        <dbReference type="EMBL" id="SEA60789.1"/>
    </source>
</evidence>
<feature type="transmembrane region" description="Helical" evidence="5">
    <location>
        <begin position="437"/>
        <end position="456"/>
    </location>
</feature>
<evidence type="ECO:0000256" key="4">
    <source>
        <dbReference type="ARBA" id="ARBA00023136"/>
    </source>
</evidence>
<dbReference type="GO" id="GO:0012505">
    <property type="term" value="C:endomembrane system"/>
    <property type="evidence" value="ECO:0007669"/>
    <property type="project" value="UniProtKB-SubCell"/>
</dbReference>